<keyword evidence="3" id="KW-1185">Reference proteome</keyword>
<accession>A0A829Y741</accession>
<organism evidence="2 3">
    <name type="scientific">Steroidobacter agaridevorans</name>
    <dbReference type="NCBI Taxonomy" id="2695856"/>
    <lineage>
        <taxon>Bacteria</taxon>
        <taxon>Pseudomonadati</taxon>
        <taxon>Pseudomonadota</taxon>
        <taxon>Gammaproteobacteria</taxon>
        <taxon>Steroidobacterales</taxon>
        <taxon>Steroidobacteraceae</taxon>
        <taxon>Steroidobacter</taxon>
    </lineage>
</organism>
<dbReference type="SUPFAM" id="SSF56281">
    <property type="entry name" value="Metallo-hydrolase/oxidoreductase"/>
    <property type="match status" value="1"/>
</dbReference>
<dbReference type="GO" id="GO:0016787">
    <property type="term" value="F:hydrolase activity"/>
    <property type="evidence" value="ECO:0007669"/>
    <property type="project" value="UniProtKB-KW"/>
</dbReference>
<dbReference type="SMART" id="SM00849">
    <property type="entry name" value="Lactamase_B"/>
    <property type="match status" value="1"/>
</dbReference>
<dbReference type="Proteomes" id="UP000445000">
    <property type="component" value="Unassembled WGS sequence"/>
</dbReference>
<feature type="domain" description="Metallo-beta-lactamase" evidence="1">
    <location>
        <begin position="66"/>
        <end position="282"/>
    </location>
</feature>
<dbReference type="InterPro" id="IPR036388">
    <property type="entry name" value="WH-like_DNA-bd_sf"/>
</dbReference>
<dbReference type="PANTHER" id="PTHR42951">
    <property type="entry name" value="METALLO-BETA-LACTAMASE DOMAIN-CONTAINING"/>
    <property type="match status" value="1"/>
</dbReference>
<proteinExistence type="predicted"/>
<sequence>MIRGMTVPDPANTSGAPAVTAEGEAFPSAPRRLQYVDTPAPASGQSATIAPGVRWGRIPLPLDLNHINVWLVETDDGCVVVDTGMAASVSKDAWEVMERDYFAHRPLRAVFITHIHPDHIGLAKWLQDRLGVPVIMSRRTHELAHAMWSGEGQAHFDKAEQFFRSHGVTDELQIRTMFRPDRFARMASGMPKVERFVADEEKIRWGAGEWTALETNGHAEGHLCLSNPAARVLISGDQVLPTISSNISFMFHSTDPNPLGSYLSSLQRLRALSEDTLVLPAHGVPFRGLRQRIDDLTGHHMQQLDKLAALCVEPKVALDVLPFMFRRELKEMHLFLAIGEALAHLEYLAHAGRVRRELRDGRVYYVSL</sequence>
<evidence type="ECO:0000313" key="2">
    <source>
        <dbReference type="EMBL" id="GFE79037.1"/>
    </source>
</evidence>
<gene>
    <name evidence="2" type="ORF">GCM10011487_10370</name>
</gene>
<evidence type="ECO:0000313" key="3">
    <source>
        <dbReference type="Proteomes" id="UP000445000"/>
    </source>
</evidence>
<dbReference type="Gene3D" id="1.10.10.10">
    <property type="entry name" value="Winged helix-like DNA-binding domain superfamily/Winged helix DNA-binding domain"/>
    <property type="match status" value="1"/>
</dbReference>
<keyword evidence="2" id="KW-0378">Hydrolase</keyword>
<dbReference type="InterPro" id="IPR050855">
    <property type="entry name" value="NDM-1-like"/>
</dbReference>
<protein>
    <submittedName>
        <fullName evidence="2">MBL fold metallo-hydrolase</fullName>
    </submittedName>
</protein>
<dbReference type="AlphaFoldDB" id="A0A829Y741"/>
<dbReference type="EMBL" id="BLJN01000001">
    <property type="protein sequence ID" value="GFE79037.1"/>
    <property type="molecule type" value="Genomic_DNA"/>
</dbReference>
<reference evidence="3" key="1">
    <citation type="submission" date="2020-01" db="EMBL/GenBank/DDBJ databases">
        <title>'Steroidobacter agaridevorans' sp. nov., agar-degrading bacteria isolated from rhizosphere soils.</title>
        <authorList>
            <person name="Ikenaga M."/>
            <person name="Kataoka M."/>
            <person name="Murouchi A."/>
            <person name="Katsuragi S."/>
            <person name="Sakai M."/>
        </authorList>
    </citation>
    <scope>NUCLEOTIDE SEQUENCE [LARGE SCALE GENOMIC DNA]</scope>
    <source>
        <strain evidence="3">YU21-B</strain>
    </source>
</reference>
<comment type="caution">
    <text evidence="2">The sequence shown here is derived from an EMBL/GenBank/DDBJ whole genome shotgun (WGS) entry which is preliminary data.</text>
</comment>
<dbReference type="InterPro" id="IPR001279">
    <property type="entry name" value="Metallo-B-lactamas"/>
</dbReference>
<dbReference type="Gene3D" id="3.60.15.10">
    <property type="entry name" value="Ribonuclease Z/Hydroxyacylglutathione hydrolase-like"/>
    <property type="match status" value="1"/>
</dbReference>
<name>A0A829Y741_9GAMM</name>
<dbReference type="InterPro" id="IPR048933">
    <property type="entry name" value="B_lactamase-like_C"/>
</dbReference>
<dbReference type="InterPro" id="IPR036866">
    <property type="entry name" value="RibonucZ/Hydroxyglut_hydro"/>
</dbReference>
<evidence type="ECO:0000259" key="1">
    <source>
        <dbReference type="SMART" id="SM00849"/>
    </source>
</evidence>
<dbReference type="Pfam" id="PF00753">
    <property type="entry name" value="Lactamase_B"/>
    <property type="match status" value="1"/>
</dbReference>
<dbReference type="Pfam" id="PF21221">
    <property type="entry name" value="B_lactamase-like_C"/>
    <property type="match status" value="1"/>
</dbReference>